<organism evidence="3 4">
    <name type="scientific">Cyclotella cryptica</name>
    <dbReference type="NCBI Taxonomy" id="29204"/>
    <lineage>
        <taxon>Eukaryota</taxon>
        <taxon>Sar</taxon>
        <taxon>Stramenopiles</taxon>
        <taxon>Ochrophyta</taxon>
        <taxon>Bacillariophyta</taxon>
        <taxon>Coscinodiscophyceae</taxon>
        <taxon>Thalassiosirophycidae</taxon>
        <taxon>Stephanodiscales</taxon>
        <taxon>Stephanodiscaceae</taxon>
        <taxon>Cyclotella</taxon>
    </lineage>
</organism>
<dbReference type="SUPFAM" id="SSF53448">
    <property type="entry name" value="Nucleotide-diphospho-sugar transferases"/>
    <property type="match status" value="1"/>
</dbReference>
<evidence type="ECO:0000256" key="2">
    <source>
        <dbReference type="SAM" id="MobiDB-lite"/>
    </source>
</evidence>
<accession>A0ABD3PXE1</accession>
<evidence type="ECO:0000313" key="4">
    <source>
        <dbReference type="Proteomes" id="UP001516023"/>
    </source>
</evidence>
<feature type="compositionally biased region" description="Polar residues" evidence="2">
    <location>
        <begin position="31"/>
        <end position="40"/>
    </location>
</feature>
<sequence length="787" mass="90275">MTTNGWLRKRPNRESSSHNLLPLHRQRNRSRPSTTASNGSAKYLDPAPNGRHPLQSSHHWKHPRELLPIRIAKSFSWLSFRTSPQISIKSNGESCALMNRSAHSVGSACPSAATSMRQCPTTSYHSNNGDQRMRRLLRHIYLTKLLPFRQKILHIIGQLYTSIIHMKPTPKQCAIFVASLLTLYAQYRITHHLEWEQDLEWTNWENNVQNSIRQSIPPRRTHNDMNPKRTFSHLDNLKLFPNLSPSNVSEFIVPIPDYDEMARLRGELASSLKKDATNVCQSLQQQNQTQHEQQTKPVLPVMGITVANDTPENRYLRRILHTIDFQAVGSIVITWYDENTEAQLLGGHAGLSHEVIEEALQEFVDRFGFVEVDWRENRNIEVENTVSDTNGDTGEHEGDGLTTTNLQLASFRSLQLLSRTTTSIHQYCRFDNSTNSQQHSSQSLSSCANEVLILRFPTNLGCSAGVNNPLFTHPTAPYWLIANYDIAYPPGALLNMGKSVQSTMQSMPDLSVHTFGYIYGRGRLENPWSNFVMTSCAVARVGVWDEDIFPAYYEDDDFRDRIRYIMGTWVDDIGLRETGYEDAPTKWMEDGHLIRYQTDRSVAVAHGPLSADTYISGTHETMQKVEEEEERANEEIHGILHMFLRREVTSSSSVQNPFHYDSLRWKTVRELADTETHFRCKHGNLPDPGEFGEDTLRYFGWNERFLLPFVNETRVDRIRMALESNSTLDTHPADLSLWSRWSFNATRRKCVHEGANRLLSLPYSEDLTVLEERKNLTMELRSLCSVC</sequence>
<proteinExistence type="predicted"/>
<dbReference type="EMBL" id="JABMIG020000102">
    <property type="protein sequence ID" value="KAL3792416.1"/>
    <property type="molecule type" value="Genomic_DNA"/>
</dbReference>
<feature type="region of interest" description="Disordered" evidence="2">
    <location>
        <begin position="1"/>
        <end position="59"/>
    </location>
</feature>
<protein>
    <submittedName>
        <fullName evidence="3">Uncharacterized protein</fullName>
    </submittedName>
</protein>
<name>A0ABD3PXE1_9STRA</name>
<dbReference type="Proteomes" id="UP001516023">
    <property type="component" value="Unassembled WGS sequence"/>
</dbReference>
<reference evidence="3 4" key="1">
    <citation type="journal article" date="2020" name="G3 (Bethesda)">
        <title>Improved Reference Genome for Cyclotella cryptica CCMP332, a Model for Cell Wall Morphogenesis, Salinity Adaptation, and Lipid Production in Diatoms (Bacillariophyta).</title>
        <authorList>
            <person name="Roberts W.R."/>
            <person name="Downey K.M."/>
            <person name="Ruck E.C."/>
            <person name="Traller J.C."/>
            <person name="Alverson A.J."/>
        </authorList>
    </citation>
    <scope>NUCLEOTIDE SEQUENCE [LARGE SCALE GENOMIC DNA]</scope>
    <source>
        <strain evidence="3 4">CCMP332</strain>
    </source>
</reference>
<dbReference type="InterPro" id="IPR029044">
    <property type="entry name" value="Nucleotide-diphossugar_trans"/>
</dbReference>
<dbReference type="AlphaFoldDB" id="A0ABD3PXE1"/>
<gene>
    <name evidence="3" type="ORF">HJC23_001534</name>
</gene>
<feature type="coiled-coil region" evidence="1">
    <location>
        <begin position="615"/>
        <end position="642"/>
    </location>
</feature>
<evidence type="ECO:0000313" key="3">
    <source>
        <dbReference type="EMBL" id="KAL3792416.1"/>
    </source>
</evidence>
<evidence type="ECO:0000256" key="1">
    <source>
        <dbReference type="SAM" id="Coils"/>
    </source>
</evidence>
<keyword evidence="4" id="KW-1185">Reference proteome</keyword>
<keyword evidence="1" id="KW-0175">Coiled coil</keyword>
<comment type="caution">
    <text evidence="3">The sequence shown here is derived from an EMBL/GenBank/DDBJ whole genome shotgun (WGS) entry which is preliminary data.</text>
</comment>